<reference evidence="1" key="1">
    <citation type="submission" date="2021-05" db="EMBL/GenBank/DDBJ databases">
        <authorList>
            <person name="Pan Q."/>
            <person name="Jouanno E."/>
            <person name="Zahm M."/>
            <person name="Klopp C."/>
            <person name="Cabau C."/>
            <person name="Louis A."/>
            <person name="Berthelot C."/>
            <person name="Parey E."/>
            <person name="Roest Crollius H."/>
            <person name="Montfort J."/>
            <person name="Robinson-Rechavi M."/>
            <person name="Bouchez O."/>
            <person name="Lampietro C."/>
            <person name="Lopez Roques C."/>
            <person name="Donnadieu C."/>
            <person name="Postlethwait J."/>
            <person name="Bobe J."/>
            <person name="Dillon D."/>
            <person name="Chandos A."/>
            <person name="von Hippel F."/>
            <person name="Guiguen Y."/>
        </authorList>
    </citation>
    <scope>NUCLEOTIDE SEQUENCE</scope>
    <source>
        <strain evidence="1">YG-Jan2019</strain>
    </source>
</reference>
<accession>A0ACC2H7G2</accession>
<dbReference type="Proteomes" id="UP001157502">
    <property type="component" value="Chromosome 5"/>
</dbReference>
<evidence type="ECO:0000313" key="1">
    <source>
        <dbReference type="EMBL" id="KAJ8011697.1"/>
    </source>
</evidence>
<dbReference type="EMBL" id="CM055732">
    <property type="protein sequence ID" value="KAJ8011697.1"/>
    <property type="molecule type" value="Genomic_DNA"/>
</dbReference>
<name>A0ACC2H7G2_DALPE</name>
<protein>
    <submittedName>
        <fullName evidence="1">Uncharacterized protein</fullName>
    </submittedName>
</protein>
<evidence type="ECO:0000313" key="2">
    <source>
        <dbReference type="Proteomes" id="UP001157502"/>
    </source>
</evidence>
<proteinExistence type="predicted"/>
<sequence length="306" mass="35207">MDVDSSRVSVSSSDRFVEKPIRRSQRLVLKHQLTKTAGLKEDLERYRREMMDDGILESMMAGETYIVNMESQVTNLKLLRQAAGNGQISSELHGMAKDLVTSIQDMEGMRLAYLVEKFRAFKSLKQVSNTLSMRLRAARELKDGREMKKMYFFLTRLDGYRKRVLEGWTAKQAELNRNRKTCLAQMLYLFNEMRKDCKVYLFAPVPRPGTPTPILTVEPCKMTRPRNAVRRCHRLPLIAQAPPLVKAREEIKLPALVTKGSGERKLIRGQKQMVWDNGNIMNSTLVAKKMDIIQSRAAPLRSKQKM</sequence>
<gene>
    <name evidence="1" type="ORF">DPEC_G00060940</name>
</gene>
<comment type="caution">
    <text evidence="1">The sequence shown here is derived from an EMBL/GenBank/DDBJ whole genome shotgun (WGS) entry which is preliminary data.</text>
</comment>
<keyword evidence="2" id="KW-1185">Reference proteome</keyword>
<organism evidence="1 2">
    <name type="scientific">Dallia pectoralis</name>
    <name type="common">Alaska blackfish</name>
    <dbReference type="NCBI Taxonomy" id="75939"/>
    <lineage>
        <taxon>Eukaryota</taxon>
        <taxon>Metazoa</taxon>
        <taxon>Chordata</taxon>
        <taxon>Craniata</taxon>
        <taxon>Vertebrata</taxon>
        <taxon>Euteleostomi</taxon>
        <taxon>Actinopterygii</taxon>
        <taxon>Neopterygii</taxon>
        <taxon>Teleostei</taxon>
        <taxon>Protacanthopterygii</taxon>
        <taxon>Esociformes</taxon>
        <taxon>Umbridae</taxon>
        <taxon>Dallia</taxon>
    </lineage>
</organism>